<reference evidence="3 4" key="1">
    <citation type="submission" date="2023-07" db="EMBL/GenBank/DDBJ databases">
        <title>Sorghum-associated microbial communities from plants grown in Nebraska, USA.</title>
        <authorList>
            <person name="Schachtman D."/>
        </authorList>
    </citation>
    <scope>NUCLEOTIDE SEQUENCE [LARGE SCALE GENOMIC DNA]</scope>
    <source>
        <strain evidence="3 4">BE167</strain>
    </source>
</reference>
<keyword evidence="2" id="KW-0812">Transmembrane</keyword>
<evidence type="ECO:0000313" key="4">
    <source>
        <dbReference type="Proteomes" id="UP001252243"/>
    </source>
</evidence>
<protein>
    <submittedName>
        <fullName evidence="3">Uncharacterized protein with PQ loop repeat</fullName>
    </submittedName>
</protein>
<evidence type="ECO:0000313" key="3">
    <source>
        <dbReference type="EMBL" id="MDR7082264.1"/>
    </source>
</evidence>
<dbReference type="Gene3D" id="1.20.1280.290">
    <property type="match status" value="1"/>
</dbReference>
<feature type="region of interest" description="Disordered" evidence="1">
    <location>
        <begin position="88"/>
        <end position="129"/>
    </location>
</feature>
<keyword evidence="4" id="KW-1185">Reference proteome</keyword>
<feature type="compositionally biased region" description="Basic and acidic residues" evidence="1">
    <location>
        <begin position="104"/>
        <end position="120"/>
    </location>
</feature>
<sequence>MNLPVLAGILSTALFAVGMLPMLVKAARTKDLASYSFGNLMLTNVANAVHSVYVFNLPAGPIWTLHMAYLLAYALMLAWWLRYRDGGQGSAGGQGTDSQPDSQPDSRPDKRPNGRPDGGPRKVQPSVSQ</sequence>
<accession>A0ABU1UAR8</accession>
<evidence type="ECO:0000256" key="2">
    <source>
        <dbReference type="SAM" id="Phobius"/>
    </source>
</evidence>
<feature type="transmembrane region" description="Helical" evidence="2">
    <location>
        <begin position="62"/>
        <end position="81"/>
    </location>
</feature>
<dbReference type="Proteomes" id="UP001252243">
    <property type="component" value="Unassembled WGS sequence"/>
</dbReference>
<evidence type="ECO:0000256" key="1">
    <source>
        <dbReference type="SAM" id="MobiDB-lite"/>
    </source>
</evidence>
<keyword evidence="2" id="KW-1133">Transmembrane helix</keyword>
<dbReference type="EMBL" id="JAVDVQ010000005">
    <property type="protein sequence ID" value="MDR7082264.1"/>
    <property type="molecule type" value="Genomic_DNA"/>
</dbReference>
<gene>
    <name evidence="3" type="ORF">J2X01_001552</name>
</gene>
<name>A0ABU1UAR8_9MICC</name>
<dbReference type="RefSeq" id="WP_310052542.1">
    <property type="nucleotide sequence ID" value="NZ_JAVDVQ010000005.1"/>
</dbReference>
<organism evidence="3 4">
    <name type="scientific">Arthrobacter ginsengisoli</name>
    <dbReference type="NCBI Taxonomy" id="1356565"/>
    <lineage>
        <taxon>Bacteria</taxon>
        <taxon>Bacillati</taxon>
        <taxon>Actinomycetota</taxon>
        <taxon>Actinomycetes</taxon>
        <taxon>Micrococcales</taxon>
        <taxon>Micrococcaceae</taxon>
        <taxon>Arthrobacter</taxon>
    </lineage>
</organism>
<proteinExistence type="predicted"/>
<comment type="caution">
    <text evidence="3">The sequence shown here is derived from an EMBL/GenBank/DDBJ whole genome shotgun (WGS) entry which is preliminary data.</text>
</comment>
<keyword evidence="2" id="KW-0472">Membrane</keyword>